<keyword evidence="4" id="KW-0997">Cell inner membrane</keyword>
<gene>
    <name evidence="10" type="ORF">GN138_06310</name>
</gene>
<dbReference type="PANTHER" id="PTHR30574">
    <property type="entry name" value="INNER MEMBRANE PROTEIN YEDE"/>
    <property type="match status" value="1"/>
</dbReference>
<evidence type="ECO:0000256" key="6">
    <source>
        <dbReference type="ARBA" id="ARBA00022989"/>
    </source>
</evidence>
<reference evidence="10 11" key="1">
    <citation type="submission" date="2019-12" db="EMBL/GenBank/DDBJ databases">
        <authorList>
            <person name="Li J."/>
        </authorList>
    </citation>
    <scope>NUCLEOTIDE SEQUENCE [LARGE SCALE GENOMIC DNA]</scope>
    <source>
        <strain evidence="10 11">HL2-2</strain>
    </source>
</reference>
<keyword evidence="6 9" id="KW-1133">Transmembrane helix</keyword>
<dbReference type="InterPro" id="IPR007272">
    <property type="entry name" value="Sulf_transp_TsuA/YedE"/>
</dbReference>
<organism evidence="10 11">
    <name type="scientific">Winogradskyella endarachnes</name>
    <dbReference type="NCBI Taxonomy" id="2681965"/>
    <lineage>
        <taxon>Bacteria</taxon>
        <taxon>Pseudomonadati</taxon>
        <taxon>Bacteroidota</taxon>
        <taxon>Flavobacteriia</taxon>
        <taxon>Flavobacteriales</taxon>
        <taxon>Flavobacteriaceae</taxon>
        <taxon>Winogradskyella</taxon>
    </lineage>
</organism>
<feature type="transmembrane region" description="Helical" evidence="9">
    <location>
        <begin position="62"/>
        <end position="81"/>
    </location>
</feature>
<comment type="subcellular location">
    <subcellularLocation>
        <location evidence="1">Cell inner membrane</location>
        <topology evidence="1">Multi-pass membrane protein</topology>
    </subcellularLocation>
</comment>
<dbReference type="Proteomes" id="UP000478208">
    <property type="component" value="Unassembled WGS sequence"/>
</dbReference>
<evidence type="ECO:0000256" key="5">
    <source>
        <dbReference type="ARBA" id="ARBA00022692"/>
    </source>
</evidence>
<dbReference type="AlphaFoldDB" id="A0A6L6U728"/>
<evidence type="ECO:0000256" key="8">
    <source>
        <dbReference type="ARBA" id="ARBA00035655"/>
    </source>
</evidence>
<feature type="transmembrane region" description="Helical" evidence="9">
    <location>
        <begin position="161"/>
        <end position="185"/>
    </location>
</feature>
<dbReference type="PANTHER" id="PTHR30574:SF1">
    <property type="entry name" value="SULPHUR TRANSPORT DOMAIN-CONTAINING PROTEIN"/>
    <property type="match status" value="1"/>
</dbReference>
<protein>
    <submittedName>
        <fullName evidence="10">YeeE/YedE family protein</fullName>
    </submittedName>
</protein>
<evidence type="ECO:0000256" key="1">
    <source>
        <dbReference type="ARBA" id="ARBA00004429"/>
    </source>
</evidence>
<comment type="similarity">
    <text evidence="8">Belongs to the TsuA/YedE (TC 9.B.102) family.</text>
</comment>
<evidence type="ECO:0000256" key="2">
    <source>
        <dbReference type="ARBA" id="ARBA00022448"/>
    </source>
</evidence>
<evidence type="ECO:0000256" key="9">
    <source>
        <dbReference type="SAM" id="Phobius"/>
    </source>
</evidence>
<dbReference type="GO" id="GO:0005886">
    <property type="term" value="C:plasma membrane"/>
    <property type="evidence" value="ECO:0007669"/>
    <property type="project" value="UniProtKB-SubCell"/>
</dbReference>
<dbReference type="Pfam" id="PF04143">
    <property type="entry name" value="Sulf_transp"/>
    <property type="match status" value="1"/>
</dbReference>
<name>A0A6L6U728_9FLAO</name>
<keyword evidence="11" id="KW-1185">Reference proteome</keyword>
<evidence type="ECO:0000313" key="11">
    <source>
        <dbReference type="Proteomes" id="UP000478208"/>
    </source>
</evidence>
<keyword evidence="5 9" id="KW-0812">Transmembrane</keyword>
<evidence type="ECO:0000313" key="10">
    <source>
        <dbReference type="EMBL" id="MUU78051.1"/>
    </source>
</evidence>
<feature type="transmembrane region" description="Helical" evidence="9">
    <location>
        <begin position="12"/>
        <end position="28"/>
    </location>
</feature>
<keyword evidence="2" id="KW-0813">Transport</keyword>
<keyword evidence="3" id="KW-1003">Cell membrane</keyword>
<accession>A0A6L6U728</accession>
<sequence length="186" mass="20415">MEYILEPWPWYVTGPLLAIIMFTLLYFGRTFGMSSNLRTLCAISGAGKRVEFFKFDWKSQRWNLVVVLGAILGGFIAHYLLSNPTTHINLSETTIKDLNAYGFNNVGQSLVPPELFSWDAVFSLKGILILIVGGFLVGFGTRYAGGCTSGHAITGLSSLQLPSLIAVIGFFAGGLIMIHLIYPILF</sequence>
<feature type="transmembrane region" description="Helical" evidence="9">
    <location>
        <begin position="120"/>
        <end position="140"/>
    </location>
</feature>
<comment type="caution">
    <text evidence="10">The sequence shown here is derived from an EMBL/GenBank/DDBJ whole genome shotgun (WGS) entry which is preliminary data.</text>
</comment>
<evidence type="ECO:0000256" key="7">
    <source>
        <dbReference type="ARBA" id="ARBA00023136"/>
    </source>
</evidence>
<evidence type="ECO:0000256" key="3">
    <source>
        <dbReference type="ARBA" id="ARBA00022475"/>
    </source>
</evidence>
<keyword evidence="7 9" id="KW-0472">Membrane</keyword>
<dbReference type="EMBL" id="WOWS01000002">
    <property type="protein sequence ID" value="MUU78051.1"/>
    <property type="molecule type" value="Genomic_DNA"/>
</dbReference>
<dbReference type="RefSeq" id="WP_157362949.1">
    <property type="nucleotide sequence ID" value="NZ_WOWS01000002.1"/>
</dbReference>
<proteinExistence type="inferred from homology"/>
<evidence type="ECO:0000256" key="4">
    <source>
        <dbReference type="ARBA" id="ARBA00022519"/>
    </source>
</evidence>